<protein>
    <submittedName>
        <fullName evidence="4">DPP IV N-terminal domain-containing protein</fullName>
    </submittedName>
</protein>
<dbReference type="SUPFAM" id="SSF53474">
    <property type="entry name" value="alpha/beta-Hydrolases"/>
    <property type="match status" value="1"/>
</dbReference>
<dbReference type="GO" id="GO:0008239">
    <property type="term" value="F:dipeptidyl-peptidase activity"/>
    <property type="evidence" value="ECO:0007669"/>
    <property type="project" value="TreeGrafter"/>
</dbReference>
<dbReference type="Gene3D" id="2.140.10.30">
    <property type="entry name" value="Dipeptidylpeptidase IV, N-terminal domain"/>
    <property type="match status" value="1"/>
</dbReference>
<proteinExistence type="predicted"/>
<dbReference type="Pfam" id="PF00326">
    <property type="entry name" value="Peptidase_S9"/>
    <property type="match status" value="1"/>
</dbReference>
<name>A0AAW8R4J6_9ALTE</name>
<dbReference type="Proteomes" id="UP001249020">
    <property type="component" value="Unassembled WGS sequence"/>
</dbReference>
<evidence type="ECO:0000256" key="1">
    <source>
        <dbReference type="SAM" id="SignalP"/>
    </source>
</evidence>
<keyword evidence="5" id="KW-1185">Reference proteome</keyword>
<accession>A0AAW8R4J6</accession>
<comment type="caution">
    <text evidence="4">The sequence shown here is derived from an EMBL/GenBank/DDBJ whole genome shotgun (WGS) entry which is preliminary data.</text>
</comment>
<feature type="chain" id="PRO_5043903131" evidence="1">
    <location>
        <begin position="23"/>
        <end position="745"/>
    </location>
</feature>
<feature type="domain" description="Peptidase S9 prolyl oligopeptidase catalytic" evidence="2">
    <location>
        <begin position="547"/>
        <end position="743"/>
    </location>
</feature>
<reference evidence="4 5" key="1">
    <citation type="submission" date="2023-09" db="EMBL/GenBank/DDBJ databases">
        <authorList>
            <person name="Rey-Velasco X."/>
        </authorList>
    </citation>
    <scope>NUCLEOTIDE SEQUENCE [LARGE SCALE GENOMIC DNA]</scope>
    <source>
        <strain evidence="4 5">W409</strain>
    </source>
</reference>
<dbReference type="GO" id="GO:0008236">
    <property type="term" value="F:serine-type peptidase activity"/>
    <property type="evidence" value="ECO:0007669"/>
    <property type="project" value="InterPro"/>
</dbReference>
<evidence type="ECO:0000313" key="4">
    <source>
        <dbReference type="EMBL" id="MDT0584187.1"/>
    </source>
</evidence>
<dbReference type="SUPFAM" id="SSF82171">
    <property type="entry name" value="DPP6 N-terminal domain-like"/>
    <property type="match status" value="1"/>
</dbReference>
<keyword evidence="1" id="KW-0732">Signal</keyword>
<dbReference type="InterPro" id="IPR001375">
    <property type="entry name" value="Peptidase_S9_cat"/>
</dbReference>
<dbReference type="Pfam" id="PF00930">
    <property type="entry name" value="DPPIV_N"/>
    <property type="match status" value="1"/>
</dbReference>
<feature type="domain" description="Dipeptidylpeptidase IV N-terminal" evidence="3">
    <location>
        <begin position="133"/>
        <end position="456"/>
    </location>
</feature>
<evidence type="ECO:0000313" key="5">
    <source>
        <dbReference type="Proteomes" id="UP001249020"/>
    </source>
</evidence>
<dbReference type="PANTHER" id="PTHR11731">
    <property type="entry name" value="PROTEASE FAMILY S9B,C DIPEPTIDYL-PEPTIDASE IV-RELATED"/>
    <property type="match status" value="1"/>
</dbReference>
<dbReference type="Gene3D" id="3.40.50.1820">
    <property type="entry name" value="alpha/beta hydrolase"/>
    <property type="match status" value="1"/>
</dbReference>
<dbReference type="PANTHER" id="PTHR11731:SF193">
    <property type="entry name" value="DIPEPTIDYL PEPTIDASE 9"/>
    <property type="match status" value="1"/>
</dbReference>
<dbReference type="InterPro" id="IPR029058">
    <property type="entry name" value="AB_hydrolase_fold"/>
</dbReference>
<evidence type="ECO:0000259" key="2">
    <source>
        <dbReference type="Pfam" id="PF00326"/>
    </source>
</evidence>
<organism evidence="4 5">
    <name type="scientific">Brumicola blandensis</name>
    <dbReference type="NCBI Taxonomy" id="3075611"/>
    <lineage>
        <taxon>Bacteria</taxon>
        <taxon>Pseudomonadati</taxon>
        <taxon>Pseudomonadota</taxon>
        <taxon>Gammaproteobacteria</taxon>
        <taxon>Alteromonadales</taxon>
        <taxon>Alteromonadaceae</taxon>
        <taxon>Brumicola</taxon>
    </lineage>
</organism>
<sequence>MKRVIITLACAFGFSLSANVGATSDTTASLGLSIERIHQSPSLSGTAPRGIQVSPDGQRVTFLKGKEQDYDRYDLWEYHIPSGKTQMLFNSDDLHTGPELLSDEEKARRERMRVYGSGIITYDWSSDGTALLFPLAGDVYYFKIGDKKAKRLLETDAFETDIKFSPKGNFVSYVREQNLYVMDIASGKEKAITTSGGGNIKYGMAEFVAQEEMSRMTGYWWAPDESKIAFTKVDEAPVDTIVRSEIYADSISTIEQKYPKAGTNNVHIELAVIDLKTDKVSWLDLGENKDIYLARAKWMDASTLSFQTQSRDQKELFLNAANINNGEQTTLLNETSDTWVNLHFDLHFLGDNKHFIWASERDGYKHIYLYRNNGELVKQLTKGDWVVESINALDDDNGLVYFQGRKDSPLESHVYSVNINSGDIKRLSEQDRYHSATFSSDASVYVDSHSTINSPPQMSLHKANGELITWLAENKINAEHPLYDYQDQWVKPDFGTIKADDGTDLHYRLYKPKQLKGKHPVIVYLYGGPHVQVVTNRWAGNRGLLMQHWVNKGYVVFSIDNRGSYNRGKAFEDPLYKKMGFVEVDDQIKGVEFLRTLDFVDADRIGVHGHSYGGYMTLMAMFKGGDYFAAGVSGAPVTDWRLYDTHYTERYMGNPKLDDDAYTASSVFPYAKDLSGDLLIYHGMADDNVLFTHSTMLYKHLQDLAIPFEVMDYPGKKHSIRGKNTGIHLYNTITNFFDKHLQKED</sequence>
<gene>
    <name evidence="4" type="ORF">RM544_16690</name>
</gene>
<dbReference type="InterPro" id="IPR002469">
    <property type="entry name" value="Peptidase_S9B_N"/>
</dbReference>
<dbReference type="InterPro" id="IPR050278">
    <property type="entry name" value="Serine_Prot_S9B/DPPIV"/>
</dbReference>
<dbReference type="GO" id="GO:0006508">
    <property type="term" value="P:proteolysis"/>
    <property type="evidence" value="ECO:0007669"/>
    <property type="project" value="InterPro"/>
</dbReference>
<dbReference type="AlphaFoldDB" id="A0AAW8R4J6"/>
<dbReference type="EMBL" id="JAVRIE010000008">
    <property type="protein sequence ID" value="MDT0584187.1"/>
    <property type="molecule type" value="Genomic_DNA"/>
</dbReference>
<dbReference type="RefSeq" id="WP_311362961.1">
    <property type="nucleotide sequence ID" value="NZ_JAVRIE010000008.1"/>
</dbReference>
<feature type="signal peptide" evidence="1">
    <location>
        <begin position="1"/>
        <end position="22"/>
    </location>
</feature>
<evidence type="ECO:0000259" key="3">
    <source>
        <dbReference type="Pfam" id="PF00930"/>
    </source>
</evidence>